<dbReference type="AlphaFoldDB" id="A0A6G0U5D7"/>
<evidence type="ECO:0000313" key="2">
    <source>
        <dbReference type="Proteomes" id="UP000475862"/>
    </source>
</evidence>
<evidence type="ECO:0000313" key="1">
    <source>
        <dbReference type="EMBL" id="KAE9544167.1"/>
    </source>
</evidence>
<dbReference type="OrthoDB" id="6592716at2759"/>
<dbReference type="Pfam" id="PF22574">
    <property type="entry name" value="SPMIP8"/>
    <property type="match status" value="1"/>
</dbReference>
<gene>
    <name evidence="1" type="ORF">AGLY_001346</name>
</gene>
<name>A0A6G0U5D7_APHGL</name>
<dbReference type="InterPro" id="IPR034584">
    <property type="entry name" value="SPMIP8"/>
</dbReference>
<dbReference type="Proteomes" id="UP000475862">
    <property type="component" value="Unassembled WGS sequence"/>
</dbReference>
<accession>A0A6G0U5D7</accession>
<keyword evidence="2" id="KW-1185">Reference proteome</keyword>
<dbReference type="EMBL" id="VYZN01000002">
    <property type="protein sequence ID" value="KAE9544167.1"/>
    <property type="molecule type" value="Genomic_DNA"/>
</dbReference>
<proteinExistence type="predicted"/>
<organism evidence="1 2">
    <name type="scientific">Aphis glycines</name>
    <name type="common">Soybean aphid</name>
    <dbReference type="NCBI Taxonomy" id="307491"/>
    <lineage>
        <taxon>Eukaryota</taxon>
        <taxon>Metazoa</taxon>
        <taxon>Ecdysozoa</taxon>
        <taxon>Arthropoda</taxon>
        <taxon>Hexapoda</taxon>
        <taxon>Insecta</taxon>
        <taxon>Pterygota</taxon>
        <taxon>Neoptera</taxon>
        <taxon>Paraneoptera</taxon>
        <taxon>Hemiptera</taxon>
        <taxon>Sternorrhyncha</taxon>
        <taxon>Aphidomorpha</taxon>
        <taxon>Aphidoidea</taxon>
        <taxon>Aphididae</taxon>
        <taxon>Aphidini</taxon>
        <taxon>Aphis</taxon>
        <taxon>Aphis</taxon>
    </lineage>
</organism>
<protein>
    <submittedName>
        <fullName evidence="1">Uncharacterized protein</fullName>
    </submittedName>
</protein>
<sequence length="185" mass="21257">MTDTAAEIVRTEIENPKQITSERFGNFLIGGCQQNKTDTLNSDLISENLPRIKLAGVKSNLYNPVQSTFRRRDIENLQGKLSDELSRSTLPPGLVALPSYNDHKFDPPQIVCPGYDILPLPLNTEYQKKTTDELSFLKQKDLSDSWKKFIDSVPMSKTRMGHIPKNKYNNYYCYLELTIFFLINF</sequence>
<comment type="caution">
    <text evidence="1">The sequence shown here is derived from an EMBL/GenBank/DDBJ whole genome shotgun (WGS) entry which is preliminary data.</text>
</comment>
<reference evidence="1 2" key="1">
    <citation type="submission" date="2019-08" db="EMBL/GenBank/DDBJ databases">
        <title>The genome of the soybean aphid Biotype 1, its phylome, world population structure and adaptation to the North American continent.</title>
        <authorList>
            <person name="Giordano R."/>
            <person name="Donthu R.K."/>
            <person name="Hernandez A.G."/>
            <person name="Wright C.L."/>
            <person name="Zimin A.V."/>
        </authorList>
    </citation>
    <scope>NUCLEOTIDE SEQUENCE [LARGE SCALE GENOMIC DNA]</scope>
    <source>
        <tissue evidence="1">Whole aphids</tissue>
    </source>
</reference>